<evidence type="ECO:0000313" key="2">
    <source>
        <dbReference type="Proteomes" id="UP000064912"/>
    </source>
</evidence>
<gene>
    <name evidence="1" type="ORF">NHU_00071</name>
</gene>
<proteinExistence type="predicted"/>
<dbReference type="Proteomes" id="UP000064912">
    <property type="component" value="Chromosome"/>
</dbReference>
<name>A0A0D6AWH8_RHOSU</name>
<sequence>MTRNALADLAEEYERRERAAGGLAGGADPEMIFAEMAEDHALSAAEIAEVVRASWVGLGAC</sequence>
<organism evidence="1 2">
    <name type="scientific">Rhodovulum sulfidophilum</name>
    <name type="common">Rhodobacter sulfidophilus</name>
    <dbReference type="NCBI Taxonomy" id="35806"/>
    <lineage>
        <taxon>Bacteria</taxon>
        <taxon>Pseudomonadati</taxon>
        <taxon>Pseudomonadota</taxon>
        <taxon>Alphaproteobacteria</taxon>
        <taxon>Rhodobacterales</taxon>
        <taxon>Paracoccaceae</taxon>
        <taxon>Rhodovulum</taxon>
    </lineage>
</organism>
<reference evidence="1 2" key="1">
    <citation type="submission" date="2015-02" db="EMBL/GenBank/DDBJ databases">
        <title>Genome sequene of Rhodovulum sulfidophilum DSM 2351.</title>
        <authorList>
            <person name="Nagao N."/>
        </authorList>
    </citation>
    <scope>NUCLEOTIDE SEQUENCE [LARGE SCALE GENOMIC DNA]</scope>
    <source>
        <strain evidence="1 2">DSM 2351</strain>
    </source>
</reference>
<dbReference type="PATRIC" id="fig|35806.4.peg.71"/>
<protein>
    <submittedName>
        <fullName evidence="1">Uncharacterized protein</fullName>
    </submittedName>
</protein>
<dbReference type="EMBL" id="AP014800">
    <property type="protein sequence ID" value="BAQ67243.1"/>
    <property type="molecule type" value="Genomic_DNA"/>
</dbReference>
<dbReference type="AlphaFoldDB" id="A0A0D6AWH8"/>
<evidence type="ECO:0000313" key="1">
    <source>
        <dbReference type="EMBL" id="BAQ67243.1"/>
    </source>
</evidence>
<dbReference type="KEGG" id="rsu:NHU_00071"/>
<accession>A0A0D6AWH8</accession>